<dbReference type="AlphaFoldDB" id="A0A1I8B5D5"/>
<evidence type="ECO:0000313" key="2">
    <source>
        <dbReference type="Proteomes" id="UP000095281"/>
    </source>
</evidence>
<name>A0A1I8B5D5_MELHA</name>
<accession>A0A1I8B5D5</accession>
<keyword evidence="2" id="KW-1185">Reference proteome</keyword>
<feature type="coiled-coil region" evidence="1">
    <location>
        <begin position="95"/>
        <end position="136"/>
    </location>
</feature>
<organism evidence="2 3">
    <name type="scientific">Meloidogyne hapla</name>
    <name type="common">Root-knot nematode worm</name>
    <dbReference type="NCBI Taxonomy" id="6305"/>
    <lineage>
        <taxon>Eukaryota</taxon>
        <taxon>Metazoa</taxon>
        <taxon>Ecdysozoa</taxon>
        <taxon>Nematoda</taxon>
        <taxon>Chromadorea</taxon>
        <taxon>Rhabditida</taxon>
        <taxon>Tylenchina</taxon>
        <taxon>Tylenchomorpha</taxon>
        <taxon>Tylenchoidea</taxon>
        <taxon>Meloidogynidae</taxon>
        <taxon>Meloidogyninae</taxon>
        <taxon>Meloidogyne</taxon>
    </lineage>
</organism>
<dbReference type="WBParaSite" id="MhA1_Contig1452.frz3.gene7">
    <property type="protein sequence ID" value="MhA1_Contig1452.frz3.gene7"/>
    <property type="gene ID" value="MhA1_Contig1452.frz3.gene7"/>
</dbReference>
<sequence>MLQLKNKQNQLQNSKNKEENIFIKQKLENLINKLPEECISYLKVIERPLFVNAILVYFDNAVKEDNSNKLINNKIYKASVCKQLEFKNFNNIKSKEELKEEINQEKEENDFIEQAVKILRKTVEKLDEKLFILKENNYLNSKTNQTINQKINEIKQQNKISNDLNFPSELRKYKNNLNEYNDE</sequence>
<proteinExistence type="predicted"/>
<protein>
    <submittedName>
        <fullName evidence="3">Uncharacterized protein</fullName>
    </submittedName>
</protein>
<evidence type="ECO:0000313" key="3">
    <source>
        <dbReference type="WBParaSite" id="MhA1_Contig1452.frz3.gene7"/>
    </source>
</evidence>
<dbReference type="Proteomes" id="UP000095281">
    <property type="component" value="Unplaced"/>
</dbReference>
<reference evidence="3" key="1">
    <citation type="submission" date="2016-11" db="UniProtKB">
        <authorList>
            <consortium name="WormBaseParasite"/>
        </authorList>
    </citation>
    <scope>IDENTIFICATION</scope>
</reference>
<evidence type="ECO:0000256" key="1">
    <source>
        <dbReference type="SAM" id="Coils"/>
    </source>
</evidence>
<keyword evidence="1" id="KW-0175">Coiled coil</keyword>